<evidence type="ECO:0000313" key="2">
    <source>
        <dbReference type="Proteomes" id="UP000243686"/>
    </source>
</evidence>
<name>A0A1S8X818_OPIVI</name>
<dbReference type="Proteomes" id="UP000243686">
    <property type="component" value="Unassembled WGS sequence"/>
</dbReference>
<proteinExistence type="predicted"/>
<evidence type="ECO:0000313" key="1">
    <source>
        <dbReference type="EMBL" id="OON22838.1"/>
    </source>
</evidence>
<protein>
    <submittedName>
        <fullName evidence="1">Uncharacterized protein</fullName>
    </submittedName>
</protein>
<sequence length="90" mass="10221">MLSRRANKHQGIITLDTANKFERVTQPGCLKRFYNRRNQGDRDNYSWKVRPNRIENPIHLPLRVNACPGSDIVWKTSSGSEGGKSNKAAP</sequence>
<reference evidence="1 2" key="1">
    <citation type="submission" date="2015-03" db="EMBL/GenBank/DDBJ databases">
        <title>Draft genome of the nematode, Opisthorchis viverrini.</title>
        <authorList>
            <person name="Mitreva M."/>
        </authorList>
    </citation>
    <scope>NUCLEOTIDE SEQUENCE [LARGE SCALE GENOMIC DNA]</scope>
    <source>
        <strain evidence="1">Khon Kaen</strain>
    </source>
</reference>
<accession>A0A1S8X818</accession>
<organism evidence="1 2">
    <name type="scientific">Opisthorchis viverrini</name>
    <name type="common">Southeast Asian liver fluke</name>
    <dbReference type="NCBI Taxonomy" id="6198"/>
    <lineage>
        <taxon>Eukaryota</taxon>
        <taxon>Metazoa</taxon>
        <taxon>Spiralia</taxon>
        <taxon>Lophotrochozoa</taxon>
        <taxon>Platyhelminthes</taxon>
        <taxon>Trematoda</taxon>
        <taxon>Digenea</taxon>
        <taxon>Opisthorchiida</taxon>
        <taxon>Opisthorchiata</taxon>
        <taxon>Opisthorchiidae</taxon>
        <taxon>Opisthorchis</taxon>
    </lineage>
</organism>
<dbReference type="AlphaFoldDB" id="A0A1S8X818"/>
<dbReference type="EMBL" id="KV891670">
    <property type="protein sequence ID" value="OON22838.1"/>
    <property type="molecule type" value="Genomic_DNA"/>
</dbReference>
<keyword evidence="2" id="KW-1185">Reference proteome</keyword>
<gene>
    <name evidence="1" type="ORF">X801_01257</name>
</gene>